<keyword evidence="2" id="KW-0732">Signal</keyword>
<feature type="chain" id="PRO_5036116314" evidence="2">
    <location>
        <begin position="16"/>
        <end position="326"/>
    </location>
</feature>
<accession>A0A485L101</accession>
<dbReference type="EMBL" id="CAADRA010005577">
    <property type="protein sequence ID" value="VFT91381.1"/>
    <property type="molecule type" value="Genomic_DNA"/>
</dbReference>
<organism evidence="4 5">
    <name type="scientific">Aphanomyces stellatus</name>
    <dbReference type="NCBI Taxonomy" id="120398"/>
    <lineage>
        <taxon>Eukaryota</taxon>
        <taxon>Sar</taxon>
        <taxon>Stramenopiles</taxon>
        <taxon>Oomycota</taxon>
        <taxon>Saprolegniomycetes</taxon>
        <taxon>Saprolegniales</taxon>
        <taxon>Verrucalvaceae</taxon>
        <taxon>Aphanomyces</taxon>
    </lineage>
</organism>
<evidence type="ECO:0000313" key="3">
    <source>
        <dbReference type="EMBL" id="KAF0694573.1"/>
    </source>
</evidence>
<name>A0A485L101_9STRA</name>
<keyword evidence="1" id="KW-1133">Transmembrane helix</keyword>
<dbReference type="EMBL" id="VJMH01005556">
    <property type="protein sequence ID" value="KAF0694573.1"/>
    <property type="molecule type" value="Genomic_DNA"/>
</dbReference>
<feature type="signal peptide" evidence="2">
    <location>
        <begin position="1"/>
        <end position="15"/>
    </location>
</feature>
<feature type="transmembrane region" description="Helical" evidence="1">
    <location>
        <begin position="288"/>
        <end position="311"/>
    </location>
</feature>
<sequence>MRVVFGLVLVGATQATRLPTYTPQPDRPAALATPLGYSHLPLLPVVHGVRVALNKTSWSPCVTHLCLADVARCESFFDDACLCYPGLLRCAQRQCPVDGADAMFASCLQAQANNDVSNRCDLSCVPSTYPLSPNDDAMASMDWTVTASLTIQGVDTTSFNASAFEFIEALVSVLHPRTTHVASENVSLATLDLYFDIVNEPVIQVNATVYCDSPATMNLTASLLEVMRDNGTWVLGTKLVEARVLFDTSQVDLQAVVAAARETTTEPANVASSRTSEVKSPTRGLPPWTIVGIVLGCVAGVALIVVFGYWWRNRNGAQSSYILHDI</sequence>
<dbReference type="AlphaFoldDB" id="A0A485L101"/>
<dbReference type="Proteomes" id="UP000332933">
    <property type="component" value="Unassembled WGS sequence"/>
</dbReference>
<gene>
    <name evidence="4" type="primary">Aste57867_14561</name>
    <name evidence="3" type="ORF">As57867_014507</name>
    <name evidence="4" type="ORF">ASTE57867_14561</name>
</gene>
<evidence type="ECO:0000256" key="2">
    <source>
        <dbReference type="SAM" id="SignalP"/>
    </source>
</evidence>
<protein>
    <submittedName>
        <fullName evidence="4">Aste57867_14561 protein</fullName>
    </submittedName>
</protein>
<keyword evidence="1" id="KW-0472">Membrane</keyword>
<reference evidence="4 5" key="1">
    <citation type="submission" date="2019-03" db="EMBL/GenBank/DDBJ databases">
        <authorList>
            <person name="Gaulin E."/>
            <person name="Dumas B."/>
        </authorList>
    </citation>
    <scope>NUCLEOTIDE SEQUENCE [LARGE SCALE GENOMIC DNA]</scope>
    <source>
        <strain evidence="4">CBS 568.67</strain>
    </source>
</reference>
<reference evidence="3" key="2">
    <citation type="submission" date="2019-06" db="EMBL/GenBank/DDBJ databases">
        <title>Genomics analysis of Aphanomyces spp. identifies a new class of oomycete effector associated with host adaptation.</title>
        <authorList>
            <person name="Gaulin E."/>
        </authorList>
    </citation>
    <scope>NUCLEOTIDE SEQUENCE</scope>
    <source>
        <strain evidence="3">CBS 578.67</strain>
    </source>
</reference>
<proteinExistence type="predicted"/>
<evidence type="ECO:0000313" key="4">
    <source>
        <dbReference type="EMBL" id="VFT91381.1"/>
    </source>
</evidence>
<keyword evidence="1" id="KW-0812">Transmembrane</keyword>
<evidence type="ECO:0000313" key="5">
    <source>
        <dbReference type="Proteomes" id="UP000332933"/>
    </source>
</evidence>
<evidence type="ECO:0000256" key="1">
    <source>
        <dbReference type="SAM" id="Phobius"/>
    </source>
</evidence>
<keyword evidence="5" id="KW-1185">Reference proteome</keyword>